<dbReference type="AlphaFoldDB" id="A0A8X8WDF7"/>
<reference evidence="1" key="2">
    <citation type="submission" date="2020-08" db="EMBL/GenBank/DDBJ databases">
        <title>Plant Genome Project.</title>
        <authorList>
            <person name="Zhang R.-G."/>
        </authorList>
    </citation>
    <scope>NUCLEOTIDE SEQUENCE</scope>
    <source>
        <strain evidence="1">Huo1</strain>
        <tissue evidence="1">Leaf</tissue>
    </source>
</reference>
<sequence length="122" mass="13059">MALSSKFVINGSLNYAWLCRGFVSATAPSHKAKIDKDTCEKIIETAKTLKEGSKDVVKEVKRVGEAITGKVTNATGNMVADAAKKGFERAAETAETKKGKDLLDTGKVAAEAVQENVEKKDK</sequence>
<keyword evidence="2" id="KW-1185">Reference proteome</keyword>
<gene>
    <name evidence="1" type="ORF">SASPL_147290</name>
</gene>
<dbReference type="Proteomes" id="UP000298416">
    <property type="component" value="Unassembled WGS sequence"/>
</dbReference>
<dbReference type="EMBL" id="PNBA02000018">
    <property type="protein sequence ID" value="KAG6393060.1"/>
    <property type="molecule type" value="Genomic_DNA"/>
</dbReference>
<protein>
    <submittedName>
        <fullName evidence="1">Uncharacterized protein</fullName>
    </submittedName>
</protein>
<dbReference type="OrthoDB" id="1686201at2759"/>
<accession>A0A8X8WDF7</accession>
<reference evidence="1" key="1">
    <citation type="submission" date="2018-01" db="EMBL/GenBank/DDBJ databases">
        <authorList>
            <person name="Mao J.F."/>
        </authorList>
    </citation>
    <scope>NUCLEOTIDE SEQUENCE</scope>
    <source>
        <strain evidence="1">Huo1</strain>
        <tissue evidence="1">Leaf</tissue>
    </source>
</reference>
<organism evidence="1">
    <name type="scientific">Salvia splendens</name>
    <name type="common">Scarlet sage</name>
    <dbReference type="NCBI Taxonomy" id="180675"/>
    <lineage>
        <taxon>Eukaryota</taxon>
        <taxon>Viridiplantae</taxon>
        <taxon>Streptophyta</taxon>
        <taxon>Embryophyta</taxon>
        <taxon>Tracheophyta</taxon>
        <taxon>Spermatophyta</taxon>
        <taxon>Magnoliopsida</taxon>
        <taxon>eudicotyledons</taxon>
        <taxon>Gunneridae</taxon>
        <taxon>Pentapetalae</taxon>
        <taxon>asterids</taxon>
        <taxon>lamiids</taxon>
        <taxon>Lamiales</taxon>
        <taxon>Lamiaceae</taxon>
        <taxon>Nepetoideae</taxon>
        <taxon>Mentheae</taxon>
        <taxon>Salviinae</taxon>
        <taxon>Salvia</taxon>
        <taxon>Salvia subgen. Calosphace</taxon>
        <taxon>core Calosphace</taxon>
    </lineage>
</organism>
<name>A0A8X8WDF7_SALSN</name>
<evidence type="ECO:0000313" key="1">
    <source>
        <dbReference type="EMBL" id="KAG6393060.1"/>
    </source>
</evidence>
<evidence type="ECO:0000313" key="2">
    <source>
        <dbReference type="Proteomes" id="UP000298416"/>
    </source>
</evidence>
<proteinExistence type="predicted"/>
<comment type="caution">
    <text evidence="1">The sequence shown here is derived from an EMBL/GenBank/DDBJ whole genome shotgun (WGS) entry which is preliminary data.</text>
</comment>